<comment type="subcellular location">
    <subcellularLocation>
        <location evidence="2">Membrane</location>
    </subcellularLocation>
</comment>
<dbReference type="InterPro" id="IPR004358">
    <property type="entry name" value="Sig_transdc_His_kin-like_C"/>
</dbReference>
<reference evidence="14" key="2">
    <citation type="submission" date="2023-04" db="EMBL/GenBank/DDBJ databases">
        <title>'Rhodoalgimonas zhirmunskyi' gen. nov., isolated from a red alga.</title>
        <authorList>
            <person name="Nedashkovskaya O.I."/>
            <person name="Otstavnykh N.Y."/>
            <person name="Bystritskaya E.P."/>
            <person name="Balabanova L.A."/>
            <person name="Isaeva M.P."/>
        </authorList>
    </citation>
    <scope>NUCLEOTIDE SEQUENCE</scope>
    <source>
        <strain evidence="14">10Alg 79</strain>
    </source>
</reference>
<dbReference type="InterPro" id="IPR050428">
    <property type="entry name" value="TCS_sensor_his_kinase"/>
</dbReference>
<keyword evidence="7 14" id="KW-0418">Kinase</keyword>
<dbReference type="GO" id="GO:0000155">
    <property type="term" value="F:phosphorelay sensor kinase activity"/>
    <property type="evidence" value="ECO:0007669"/>
    <property type="project" value="InterPro"/>
</dbReference>
<dbReference type="CDD" id="cd06225">
    <property type="entry name" value="HAMP"/>
    <property type="match status" value="1"/>
</dbReference>
<dbReference type="EC" id="2.7.13.3" evidence="3"/>
<dbReference type="SMART" id="SM00304">
    <property type="entry name" value="HAMP"/>
    <property type="match status" value="1"/>
</dbReference>
<keyword evidence="9" id="KW-0902">Two-component regulatory system</keyword>
<proteinExistence type="predicted"/>
<dbReference type="Proteomes" id="UP001227162">
    <property type="component" value="Unassembled WGS sequence"/>
</dbReference>
<dbReference type="PROSITE" id="PS50885">
    <property type="entry name" value="HAMP"/>
    <property type="match status" value="1"/>
</dbReference>
<sequence>MWRSTPMRQAVLLVIAVAVVMAATLGGAFLKMRADLRADIAHAVRLEMAGLDIAATPGALATLVAARARASDPRETVFAFLGSGGQRAGNARAVLGETDVTLHPLSASQPLGEAGYLHEIRRLSGGVLVVAKSLAPVERLRDVFLTLLAFSMVPTVLFSLGIGAWLARRGARRVARIEEALARMGAGDLSARVAVVGDDDLARVGRGVNRMAQKQEAATEALKQVSSDIAHDLRTPLQRIGVMLEDLAVQLPEGGAAAVLADQARGEAARAVDVFRALLQIAQIEAGSPATRFGPVDLCEVAARMAELYEPSAEDMGATLRFDRPGAPVLVQGDEGLLGQALANLIENALRHAGPAAQVRVSVAQGPEGAVLSVSDNGPGIPEGERDKVLRRLYRLERSRTTPGNGLGLSLVQAVAQVHGARLLLENAGGDGGQDAPGLAVSIRFAPGEGGGGLPA</sequence>
<feature type="domain" description="HAMP" evidence="13">
    <location>
        <begin position="168"/>
        <end position="220"/>
    </location>
</feature>
<evidence type="ECO:0000256" key="4">
    <source>
        <dbReference type="ARBA" id="ARBA00022553"/>
    </source>
</evidence>
<dbReference type="InterPro" id="IPR036097">
    <property type="entry name" value="HisK_dim/P_sf"/>
</dbReference>
<dbReference type="SMART" id="SM00387">
    <property type="entry name" value="HATPase_c"/>
    <property type="match status" value="1"/>
</dbReference>
<dbReference type="InterPro" id="IPR005467">
    <property type="entry name" value="His_kinase_dom"/>
</dbReference>
<feature type="transmembrane region" description="Helical" evidence="11">
    <location>
        <begin position="143"/>
        <end position="167"/>
    </location>
</feature>
<gene>
    <name evidence="14" type="ORF">NOI20_16500</name>
</gene>
<keyword evidence="6 11" id="KW-0812">Transmembrane</keyword>
<dbReference type="RefSeq" id="WP_317627341.1">
    <property type="nucleotide sequence ID" value="NZ_JANFFA010000005.1"/>
</dbReference>
<dbReference type="CDD" id="cd00082">
    <property type="entry name" value="HisKA"/>
    <property type="match status" value="1"/>
</dbReference>
<dbReference type="PROSITE" id="PS50109">
    <property type="entry name" value="HIS_KIN"/>
    <property type="match status" value="1"/>
</dbReference>
<evidence type="ECO:0000256" key="1">
    <source>
        <dbReference type="ARBA" id="ARBA00000085"/>
    </source>
</evidence>
<keyword evidence="8 11" id="KW-1133">Transmembrane helix</keyword>
<dbReference type="SUPFAM" id="SSF55874">
    <property type="entry name" value="ATPase domain of HSP90 chaperone/DNA topoisomerase II/histidine kinase"/>
    <property type="match status" value="1"/>
</dbReference>
<evidence type="ECO:0000313" key="14">
    <source>
        <dbReference type="EMBL" id="MDQ2095720.1"/>
    </source>
</evidence>
<dbReference type="Gene3D" id="3.30.565.10">
    <property type="entry name" value="Histidine kinase-like ATPase, C-terminal domain"/>
    <property type="match status" value="1"/>
</dbReference>
<dbReference type="PRINTS" id="PR00344">
    <property type="entry name" value="BCTRLSENSOR"/>
</dbReference>
<dbReference type="InterPro" id="IPR003660">
    <property type="entry name" value="HAMP_dom"/>
</dbReference>
<dbReference type="EMBL" id="JANFFA010000005">
    <property type="protein sequence ID" value="MDQ2095720.1"/>
    <property type="molecule type" value="Genomic_DNA"/>
</dbReference>
<feature type="domain" description="Histidine kinase" evidence="12">
    <location>
        <begin position="228"/>
        <end position="449"/>
    </location>
</feature>
<reference evidence="14" key="1">
    <citation type="submission" date="2022-07" db="EMBL/GenBank/DDBJ databases">
        <authorList>
            <person name="Otstavnykh N."/>
            <person name="Isaeva M."/>
            <person name="Bystritskaya E."/>
        </authorList>
    </citation>
    <scope>NUCLEOTIDE SEQUENCE</scope>
    <source>
        <strain evidence="14">10Alg 79</strain>
    </source>
</reference>
<evidence type="ECO:0000256" key="7">
    <source>
        <dbReference type="ARBA" id="ARBA00022777"/>
    </source>
</evidence>
<accession>A0AAJ1UAB6</accession>
<keyword evidence="10 11" id="KW-0472">Membrane</keyword>
<dbReference type="PANTHER" id="PTHR45436:SF8">
    <property type="entry name" value="HISTIDINE KINASE"/>
    <property type="match status" value="1"/>
</dbReference>
<dbReference type="Pfam" id="PF00672">
    <property type="entry name" value="HAMP"/>
    <property type="match status" value="1"/>
</dbReference>
<dbReference type="CDD" id="cd00075">
    <property type="entry name" value="HATPase"/>
    <property type="match status" value="1"/>
</dbReference>
<dbReference type="Pfam" id="PF02518">
    <property type="entry name" value="HATPase_c"/>
    <property type="match status" value="1"/>
</dbReference>
<dbReference type="InterPro" id="IPR003594">
    <property type="entry name" value="HATPase_dom"/>
</dbReference>
<evidence type="ECO:0000256" key="6">
    <source>
        <dbReference type="ARBA" id="ARBA00022692"/>
    </source>
</evidence>
<dbReference type="GO" id="GO:0005886">
    <property type="term" value="C:plasma membrane"/>
    <property type="evidence" value="ECO:0007669"/>
    <property type="project" value="TreeGrafter"/>
</dbReference>
<keyword evidence="4" id="KW-0597">Phosphoprotein</keyword>
<comment type="catalytic activity">
    <reaction evidence="1">
        <text>ATP + protein L-histidine = ADP + protein N-phospho-L-histidine.</text>
        <dbReference type="EC" id="2.7.13.3"/>
    </reaction>
</comment>
<evidence type="ECO:0000256" key="2">
    <source>
        <dbReference type="ARBA" id="ARBA00004370"/>
    </source>
</evidence>
<evidence type="ECO:0000256" key="8">
    <source>
        <dbReference type="ARBA" id="ARBA00022989"/>
    </source>
</evidence>
<name>A0AAJ1UAB6_9RHOB</name>
<evidence type="ECO:0000256" key="9">
    <source>
        <dbReference type="ARBA" id="ARBA00023012"/>
    </source>
</evidence>
<protein>
    <recommendedName>
        <fullName evidence="3">histidine kinase</fullName>
        <ecNumber evidence="3">2.7.13.3</ecNumber>
    </recommendedName>
</protein>
<evidence type="ECO:0000256" key="10">
    <source>
        <dbReference type="ARBA" id="ARBA00023136"/>
    </source>
</evidence>
<dbReference type="SUPFAM" id="SSF47384">
    <property type="entry name" value="Homodimeric domain of signal transducing histidine kinase"/>
    <property type="match status" value="1"/>
</dbReference>
<dbReference type="Gene3D" id="6.10.340.10">
    <property type="match status" value="1"/>
</dbReference>
<keyword evidence="5" id="KW-0808">Transferase</keyword>
<comment type="caution">
    <text evidence="14">The sequence shown here is derived from an EMBL/GenBank/DDBJ whole genome shotgun (WGS) entry which is preliminary data.</text>
</comment>
<evidence type="ECO:0000259" key="12">
    <source>
        <dbReference type="PROSITE" id="PS50109"/>
    </source>
</evidence>
<evidence type="ECO:0000256" key="3">
    <source>
        <dbReference type="ARBA" id="ARBA00012438"/>
    </source>
</evidence>
<dbReference type="InterPro" id="IPR003661">
    <property type="entry name" value="HisK_dim/P_dom"/>
</dbReference>
<evidence type="ECO:0000313" key="15">
    <source>
        <dbReference type="Proteomes" id="UP001227162"/>
    </source>
</evidence>
<evidence type="ECO:0000256" key="5">
    <source>
        <dbReference type="ARBA" id="ARBA00022679"/>
    </source>
</evidence>
<dbReference type="AlphaFoldDB" id="A0AAJ1UAB6"/>
<evidence type="ECO:0000256" key="11">
    <source>
        <dbReference type="SAM" id="Phobius"/>
    </source>
</evidence>
<organism evidence="14 15">
    <name type="scientific">Rhodalgimonas zhirmunskyi</name>
    <dbReference type="NCBI Taxonomy" id="2964767"/>
    <lineage>
        <taxon>Bacteria</taxon>
        <taxon>Pseudomonadati</taxon>
        <taxon>Pseudomonadota</taxon>
        <taxon>Alphaproteobacteria</taxon>
        <taxon>Rhodobacterales</taxon>
        <taxon>Roseobacteraceae</taxon>
        <taxon>Rhodalgimonas</taxon>
    </lineage>
</organism>
<dbReference type="PANTHER" id="PTHR45436">
    <property type="entry name" value="SENSOR HISTIDINE KINASE YKOH"/>
    <property type="match status" value="1"/>
</dbReference>
<dbReference type="InterPro" id="IPR036890">
    <property type="entry name" value="HATPase_C_sf"/>
</dbReference>
<evidence type="ECO:0000259" key="13">
    <source>
        <dbReference type="PROSITE" id="PS50885"/>
    </source>
</evidence>
<dbReference type="SMART" id="SM00388">
    <property type="entry name" value="HisKA"/>
    <property type="match status" value="1"/>
</dbReference>
<keyword evidence="15" id="KW-1185">Reference proteome</keyword>
<dbReference type="Gene3D" id="1.10.287.130">
    <property type="match status" value="1"/>
</dbReference>